<evidence type="ECO:0000313" key="1">
    <source>
        <dbReference type="EMBL" id="GIX96037.1"/>
    </source>
</evidence>
<protein>
    <submittedName>
        <fullName evidence="1">Uncharacterized protein</fullName>
    </submittedName>
</protein>
<dbReference type="AlphaFoldDB" id="A0AAV4PFC0"/>
<dbReference type="Proteomes" id="UP001054837">
    <property type="component" value="Unassembled WGS sequence"/>
</dbReference>
<dbReference type="EMBL" id="BPLQ01002854">
    <property type="protein sequence ID" value="GIX96037.1"/>
    <property type="molecule type" value="Genomic_DNA"/>
</dbReference>
<reference evidence="1 2" key="1">
    <citation type="submission" date="2021-06" db="EMBL/GenBank/DDBJ databases">
        <title>Caerostris darwini draft genome.</title>
        <authorList>
            <person name="Kono N."/>
            <person name="Arakawa K."/>
        </authorList>
    </citation>
    <scope>NUCLEOTIDE SEQUENCE [LARGE SCALE GENOMIC DNA]</scope>
</reference>
<proteinExistence type="predicted"/>
<organism evidence="1 2">
    <name type="scientific">Caerostris darwini</name>
    <dbReference type="NCBI Taxonomy" id="1538125"/>
    <lineage>
        <taxon>Eukaryota</taxon>
        <taxon>Metazoa</taxon>
        <taxon>Ecdysozoa</taxon>
        <taxon>Arthropoda</taxon>
        <taxon>Chelicerata</taxon>
        <taxon>Arachnida</taxon>
        <taxon>Araneae</taxon>
        <taxon>Araneomorphae</taxon>
        <taxon>Entelegynae</taxon>
        <taxon>Araneoidea</taxon>
        <taxon>Araneidae</taxon>
        <taxon>Caerostris</taxon>
    </lineage>
</organism>
<accession>A0AAV4PFC0</accession>
<sequence>MVIPSATLVLGDKLYNQKYPIAGGAGVIRNAHTKERSSRDISSLSMERFVFLLQEIPSIKTMKKLFPDLSTRGVCSRDVNLTFGLKSRNVLQC</sequence>
<gene>
    <name evidence="1" type="ORF">CDAR_6961</name>
</gene>
<name>A0AAV4PFC0_9ARAC</name>
<evidence type="ECO:0000313" key="2">
    <source>
        <dbReference type="Proteomes" id="UP001054837"/>
    </source>
</evidence>
<comment type="caution">
    <text evidence="1">The sequence shown here is derived from an EMBL/GenBank/DDBJ whole genome shotgun (WGS) entry which is preliminary data.</text>
</comment>
<keyword evidence="2" id="KW-1185">Reference proteome</keyword>